<keyword evidence="8 11" id="KW-0472">Membrane</keyword>
<dbReference type="GO" id="GO:0005886">
    <property type="term" value="C:plasma membrane"/>
    <property type="evidence" value="ECO:0007669"/>
    <property type="project" value="UniProtKB-SubCell"/>
</dbReference>
<dbReference type="Proteomes" id="UP000031572">
    <property type="component" value="Unassembled WGS sequence"/>
</dbReference>
<reference evidence="13 14" key="1">
    <citation type="submission" date="2014-12" db="EMBL/GenBank/DDBJ databases">
        <title>Denitrispirillum autotrophicum gen. nov., sp. nov., Denitrifying, Facultatively Autotrophic Bacteria Isolated from Rice Paddy Soil.</title>
        <authorList>
            <person name="Ishii S."/>
            <person name="Ashida N."/>
            <person name="Ohno H."/>
            <person name="Otsuka S."/>
            <person name="Yokota A."/>
            <person name="Senoo K."/>
        </authorList>
    </citation>
    <scope>NUCLEOTIDE SEQUENCE [LARGE SCALE GENOMIC DNA]</scope>
    <source>
        <strain evidence="13 14">TSA66</strain>
    </source>
</reference>
<keyword evidence="4" id="KW-0488">Methylation</keyword>
<evidence type="ECO:0000256" key="4">
    <source>
        <dbReference type="ARBA" id="ARBA00022481"/>
    </source>
</evidence>
<dbReference type="InterPro" id="IPR012902">
    <property type="entry name" value="N_methyl_site"/>
</dbReference>
<evidence type="ECO:0000256" key="6">
    <source>
        <dbReference type="ARBA" id="ARBA00022692"/>
    </source>
</evidence>
<sequence>MQGSRRAGFSLTELLIVIAIIGIFASLGAPNFRDMVERQRVATTVNDFFSAIYLARSEAIRLGARVDLVPKDATGDWAKGWVVFIDENGNQRPDSPERIIFSHDAAARGMSIAASLTDSKVQYLAYTGSGRTRTNASSQATQFGTFTFKLGKQTRKIKLNFLGRPRVCNPDTDGATC</sequence>
<dbReference type="Pfam" id="PF12019">
    <property type="entry name" value="GspH"/>
    <property type="match status" value="1"/>
</dbReference>
<keyword evidence="6 11" id="KW-0812">Transmembrane</keyword>
<evidence type="ECO:0000256" key="8">
    <source>
        <dbReference type="ARBA" id="ARBA00023136"/>
    </source>
</evidence>
<evidence type="ECO:0000256" key="2">
    <source>
        <dbReference type="ARBA" id="ARBA00021549"/>
    </source>
</evidence>
<proteinExistence type="inferred from homology"/>
<dbReference type="NCBIfam" id="TIGR02532">
    <property type="entry name" value="IV_pilin_GFxxxE"/>
    <property type="match status" value="1"/>
</dbReference>
<name>A0A0C1YSA3_9BURK</name>
<dbReference type="InterPro" id="IPR045584">
    <property type="entry name" value="Pilin-like"/>
</dbReference>
<gene>
    <name evidence="13" type="ORF">TSA66_09170</name>
</gene>
<dbReference type="Gene3D" id="3.55.40.10">
    <property type="entry name" value="minor pseudopilin epsh domain"/>
    <property type="match status" value="1"/>
</dbReference>
<evidence type="ECO:0000313" key="13">
    <source>
        <dbReference type="EMBL" id="KIF83592.1"/>
    </source>
</evidence>
<comment type="caution">
    <text evidence="13">The sequence shown here is derived from an EMBL/GenBank/DDBJ whole genome shotgun (WGS) entry which is preliminary data.</text>
</comment>
<dbReference type="GO" id="GO:0015627">
    <property type="term" value="C:type II protein secretion system complex"/>
    <property type="evidence" value="ECO:0007669"/>
    <property type="project" value="InterPro"/>
</dbReference>
<feature type="transmembrane region" description="Helical" evidence="11">
    <location>
        <begin position="7"/>
        <end position="29"/>
    </location>
</feature>
<keyword evidence="14" id="KW-1185">Reference proteome</keyword>
<dbReference type="InterPro" id="IPR022346">
    <property type="entry name" value="T2SS_GspH"/>
</dbReference>
<dbReference type="SUPFAM" id="SSF54523">
    <property type="entry name" value="Pili subunits"/>
    <property type="match status" value="1"/>
</dbReference>
<organism evidence="13 14">
    <name type="scientific">Noviherbaspirillum autotrophicum</name>
    <dbReference type="NCBI Taxonomy" id="709839"/>
    <lineage>
        <taxon>Bacteria</taxon>
        <taxon>Pseudomonadati</taxon>
        <taxon>Pseudomonadota</taxon>
        <taxon>Betaproteobacteria</taxon>
        <taxon>Burkholderiales</taxon>
        <taxon>Oxalobacteraceae</taxon>
        <taxon>Noviherbaspirillum</taxon>
    </lineage>
</organism>
<feature type="domain" description="General secretion pathway GspH" evidence="12">
    <location>
        <begin position="45"/>
        <end position="163"/>
    </location>
</feature>
<comment type="subcellular location">
    <subcellularLocation>
        <location evidence="1">Cell inner membrane</location>
        <topology evidence="1">Single-pass membrane protein</topology>
    </subcellularLocation>
</comment>
<keyword evidence="7 11" id="KW-1133">Transmembrane helix</keyword>
<evidence type="ECO:0000256" key="7">
    <source>
        <dbReference type="ARBA" id="ARBA00022989"/>
    </source>
</evidence>
<comment type="similarity">
    <text evidence="9">Belongs to the GSP H family.</text>
</comment>
<evidence type="ECO:0000256" key="5">
    <source>
        <dbReference type="ARBA" id="ARBA00022519"/>
    </source>
</evidence>
<evidence type="ECO:0000313" key="14">
    <source>
        <dbReference type="Proteomes" id="UP000031572"/>
    </source>
</evidence>
<dbReference type="EMBL" id="JWJG01000028">
    <property type="protein sequence ID" value="KIF83592.1"/>
    <property type="molecule type" value="Genomic_DNA"/>
</dbReference>
<dbReference type="Pfam" id="PF07963">
    <property type="entry name" value="N_methyl"/>
    <property type="match status" value="1"/>
</dbReference>
<keyword evidence="5" id="KW-0997">Cell inner membrane</keyword>
<evidence type="ECO:0000256" key="3">
    <source>
        <dbReference type="ARBA" id="ARBA00022475"/>
    </source>
</evidence>
<evidence type="ECO:0000256" key="11">
    <source>
        <dbReference type="SAM" id="Phobius"/>
    </source>
</evidence>
<evidence type="ECO:0000256" key="1">
    <source>
        <dbReference type="ARBA" id="ARBA00004377"/>
    </source>
</evidence>
<keyword evidence="3" id="KW-1003">Cell membrane</keyword>
<accession>A0A0C1YSA3</accession>
<evidence type="ECO:0000259" key="12">
    <source>
        <dbReference type="Pfam" id="PF12019"/>
    </source>
</evidence>
<dbReference type="STRING" id="709839.TSA66_09170"/>
<protein>
    <recommendedName>
        <fullName evidence="2">Type II secretion system protein H</fullName>
    </recommendedName>
    <alternativeName>
        <fullName evidence="10">General secretion pathway protein H</fullName>
    </alternativeName>
</protein>
<dbReference type="AlphaFoldDB" id="A0A0C1YSA3"/>
<evidence type="ECO:0000256" key="9">
    <source>
        <dbReference type="ARBA" id="ARBA00025772"/>
    </source>
</evidence>
<dbReference type="GO" id="GO:0015628">
    <property type="term" value="P:protein secretion by the type II secretion system"/>
    <property type="evidence" value="ECO:0007669"/>
    <property type="project" value="InterPro"/>
</dbReference>
<evidence type="ECO:0000256" key="10">
    <source>
        <dbReference type="ARBA" id="ARBA00030775"/>
    </source>
</evidence>